<accession>A0A3E0E7X1</accession>
<sequence length="123" mass="13481">MKNLTFLLLLSLVLSFGCKEDEEPALVCGTADPVANLPWLNTFAKELNDSYYGVYFYVTAGTYQDQQVFLIKNCCPNCNTITFVYACGGEVLGSLGRDGLGIDATEIKEEVIIWRGTGFACTV</sequence>
<proteinExistence type="predicted"/>
<name>A0A3E0E7X1_9BACT</name>
<organism evidence="1 2">
    <name type="scientific">Algoriphagus antarcticus</name>
    <dbReference type="NCBI Taxonomy" id="238540"/>
    <lineage>
        <taxon>Bacteria</taxon>
        <taxon>Pseudomonadati</taxon>
        <taxon>Bacteroidota</taxon>
        <taxon>Cytophagia</taxon>
        <taxon>Cytophagales</taxon>
        <taxon>Cyclobacteriaceae</taxon>
        <taxon>Algoriphagus</taxon>
    </lineage>
</organism>
<dbReference type="PROSITE" id="PS51257">
    <property type="entry name" value="PROKAR_LIPOPROTEIN"/>
    <property type="match status" value="1"/>
</dbReference>
<comment type="caution">
    <text evidence="1">The sequence shown here is derived from an EMBL/GenBank/DDBJ whole genome shotgun (WGS) entry which is preliminary data.</text>
</comment>
<dbReference type="RefSeq" id="WP_086543720.1">
    <property type="nucleotide sequence ID" value="NZ_MSSW01000088.1"/>
</dbReference>
<gene>
    <name evidence="1" type="ORF">C8N25_101169</name>
</gene>
<protein>
    <recommendedName>
        <fullName evidence="3">Lipoprotein</fullName>
    </recommendedName>
</protein>
<dbReference type="Proteomes" id="UP000256405">
    <property type="component" value="Unassembled WGS sequence"/>
</dbReference>
<dbReference type="EMBL" id="QUNF01000001">
    <property type="protein sequence ID" value="REG94342.1"/>
    <property type="molecule type" value="Genomic_DNA"/>
</dbReference>
<dbReference type="AlphaFoldDB" id="A0A3E0E7X1"/>
<dbReference type="OrthoDB" id="1098690at2"/>
<keyword evidence="2" id="KW-1185">Reference proteome</keyword>
<evidence type="ECO:0000313" key="1">
    <source>
        <dbReference type="EMBL" id="REG94342.1"/>
    </source>
</evidence>
<reference evidence="1 2" key="1">
    <citation type="submission" date="2018-08" db="EMBL/GenBank/DDBJ databases">
        <title>Genomic Encyclopedia of Archaeal and Bacterial Type Strains, Phase II (KMG-II): from individual species to whole genera.</title>
        <authorList>
            <person name="Goeker M."/>
        </authorList>
    </citation>
    <scope>NUCLEOTIDE SEQUENCE [LARGE SCALE GENOMIC DNA]</scope>
    <source>
        <strain evidence="1 2">DSM 15986</strain>
    </source>
</reference>
<evidence type="ECO:0008006" key="3">
    <source>
        <dbReference type="Google" id="ProtNLM"/>
    </source>
</evidence>
<evidence type="ECO:0000313" key="2">
    <source>
        <dbReference type="Proteomes" id="UP000256405"/>
    </source>
</evidence>